<protein>
    <submittedName>
        <fullName evidence="1">Oidioi.mRNA.OKI2018_I69.PAR.g9566.t1.cds</fullName>
    </submittedName>
</protein>
<proteinExistence type="predicted"/>
<dbReference type="EMBL" id="OU015568">
    <property type="protein sequence ID" value="CAG5080383.1"/>
    <property type="molecule type" value="Genomic_DNA"/>
</dbReference>
<sequence length="120" mass="14219">MKLRIEEEIQPVEEAKRPKIKKAKIRRKKKTQVDEDMIRSENLAVDKLEMTDNFKQFSEMKIQCLDCECFGTLRKVGDQVVLFTEEVLSTRSIHTQEADLKKEKTWKEKRTGTLFKGQRE</sequence>
<keyword evidence="2" id="KW-1185">Reference proteome</keyword>
<reference evidence="1 2" key="1">
    <citation type="submission" date="2021-04" db="EMBL/GenBank/DDBJ databases">
        <authorList>
            <person name="Bliznina A."/>
        </authorList>
    </citation>
    <scope>NUCLEOTIDE SEQUENCE [LARGE SCALE GENOMIC DNA]</scope>
</reference>
<accession>A0ABN7RL97</accession>
<dbReference type="Proteomes" id="UP001158576">
    <property type="component" value="Chromosome PAR"/>
</dbReference>
<evidence type="ECO:0000313" key="1">
    <source>
        <dbReference type="EMBL" id="CAG5080383.1"/>
    </source>
</evidence>
<organism evidence="1 2">
    <name type="scientific">Oikopleura dioica</name>
    <name type="common">Tunicate</name>
    <dbReference type="NCBI Taxonomy" id="34765"/>
    <lineage>
        <taxon>Eukaryota</taxon>
        <taxon>Metazoa</taxon>
        <taxon>Chordata</taxon>
        <taxon>Tunicata</taxon>
        <taxon>Appendicularia</taxon>
        <taxon>Copelata</taxon>
        <taxon>Oikopleuridae</taxon>
        <taxon>Oikopleura</taxon>
    </lineage>
</organism>
<name>A0ABN7RL97_OIKDI</name>
<gene>
    <name evidence="1" type="ORF">OKIOD_LOCUS1124</name>
</gene>
<evidence type="ECO:0000313" key="2">
    <source>
        <dbReference type="Proteomes" id="UP001158576"/>
    </source>
</evidence>